<dbReference type="Gene3D" id="3.20.20.80">
    <property type="entry name" value="Glycosidases"/>
    <property type="match status" value="1"/>
</dbReference>
<dbReference type="Proteomes" id="UP000218965">
    <property type="component" value="Chromosome"/>
</dbReference>
<organism evidence="15 16">
    <name type="scientific">Microcella alkaliphila</name>
    <dbReference type="NCBI Taxonomy" id="279828"/>
    <lineage>
        <taxon>Bacteria</taxon>
        <taxon>Bacillati</taxon>
        <taxon>Actinomycetota</taxon>
        <taxon>Actinomycetes</taxon>
        <taxon>Micrococcales</taxon>
        <taxon>Microbacteriaceae</taxon>
        <taxon>Microcella</taxon>
    </lineage>
</organism>
<evidence type="ECO:0000256" key="4">
    <source>
        <dbReference type="ARBA" id="ARBA00012595"/>
    </source>
</evidence>
<evidence type="ECO:0000256" key="10">
    <source>
        <dbReference type="ARBA" id="ARBA00023295"/>
    </source>
</evidence>
<evidence type="ECO:0000256" key="12">
    <source>
        <dbReference type="RuleBase" id="RU361134"/>
    </source>
</evidence>
<keyword evidence="6" id="KW-0479">Metal-binding</keyword>
<keyword evidence="9 12" id="KW-0119">Carbohydrate metabolism</keyword>
<gene>
    <name evidence="15" type="ORF">MalAC0309_0574</name>
</gene>
<dbReference type="AlphaFoldDB" id="A0A0U5BMP7"/>
<dbReference type="InterPro" id="IPR006046">
    <property type="entry name" value="Alpha_amylase"/>
</dbReference>
<comment type="catalytic activity">
    <reaction evidence="1 12">
        <text>Endohydrolysis of (1-&gt;4)-alpha-D-glucosidic linkages in polysaccharides containing three or more (1-&gt;4)-alpha-linked D-glucose units.</text>
        <dbReference type="EC" id="3.2.1.1"/>
    </reaction>
</comment>
<dbReference type="InterPro" id="IPR017853">
    <property type="entry name" value="GH"/>
</dbReference>
<dbReference type="Gene3D" id="2.60.40.1180">
    <property type="entry name" value="Golgi alpha-mannosidase II"/>
    <property type="match status" value="1"/>
</dbReference>
<accession>A0A0U5BMP7</accession>
<feature type="domain" description="Alpha-amylase C-terminal" evidence="13">
    <location>
        <begin position="410"/>
        <end position="487"/>
    </location>
</feature>
<evidence type="ECO:0000256" key="1">
    <source>
        <dbReference type="ARBA" id="ARBA00000548"/>
    </source>
</evidence>
<dbReference type="KEGG" id="malk:MalAC0309_0574"/>
<dbReference type="Pfam" id="PF00128">
    <property type="entry name" value="Alpha-amylase"/>
    <property type="match status" value="1"/>
</dbReference>
<sequence>MQALARRAGRTIAAGIAAAIGTVGLLAGCTPATTAPEPAGSRDAGILLFQWTWNAIADECEFLGDAGIDWVLTSPPQEHVVRDEWWVHYQPVSYQIESRLGTRDEFAAMVSTCAEHDVDIVADAVVNHMTGLGTPGVGWAGSEFEHFRYPGIWEPDDFHQCTESPTGEIIDYRDADEVRNCRLVNLADLATGTERVREGLRSYLDDLLSLGVSGFRIDAAKHMPPEDIAAIIRDLPEGVRVYQEVIRASSEPIQPEEYLDNGPSWEFLYARTLKSMVDSGSLNPRVVFGPDGGSVPSELAISFVDNHDTERNGETLSYKDGDAYLLGLAFMLAHPYGTPQLSSGYAFEGRDAAPPLQADGRVADASCADAADAPQPRYEPGEWVCPQRWTGVTGMLAFRSAVGDAPLTDDVRFDGELRALSGFGRGEYGYIAFNGGPLDLEGQFETSLRAGTYTDVLSGEAVEVDESGVFTAVVPGRGFVALHVGAVER</sequence>
<evidence type="ECO:0000256" key="9">
    <source>
        <dbReference type="ARBA" id="ARBA00023277"/>
    </source>
</evidence>
<evidence type="ECO:0000259" key="13">
    <source>
        <dbReference type="SMART" id="SM00632"/>
    </source>
</evidence>
<evidence type="ECO:0000313" key="15">
    <source>
        <dbReference type="EMBL" id="BAU31446.1"/>
    </source>
</evidence>
<dbReference type="InterPro" id="IPR006047">
    <property type="entry name" value="GH13_cat_dom"/>
</dbReference>
<dbReference type="CDD" id="cd11317">
    <property type="entry name" value="AmyAc_bac_euk_AmyA"/>
    <property type="match status" value="1"/>
</dbReference>
<dbReference type="Pfam" id="PF02806">
    <property type="entry name" value="Alpha-amylase_C"/>
    <property type="match status" value="1"/>
</dbReference>
<reference evidence="15 16" key="2">
    <citation type="submission" date="2016-01" db="EMBL/GenBank/DDBJ databases">
        <title>Microcella alkaliphila JAM AC0309 whole genome shotgun sequence.</title>
        <authorList>
            <person name="Kurata A."/>
            <person name="Hirose Y."/>
            <person name="Kishimoto N."/>
            <person name="Kobayashi T."/>
        </authorList>
    </citation>
    <scope>NUCLEOTIDE SEQUENCE [LARGE SCALE GENOMIC DNA]</scope>
    <source>
        <strain evidence="15 16">JAM AC0309</strain>
    </source>
</reference>
<dbReference type="EC" id="3.2.1.1" evidence="4 12"/>
<dbReference type="PROSITE" id="PS51257">
    <property type="entry name" value="PROKAR_LIPOPROTEIN"/>
    <property type="match status" value="1"/>
</dbReference>
<proteinExistence type="inferred from homology"/>
<dbReference type="GO" id="GO:0046872">
    <property type="term" value="F:metal ion binding"/>
    <property type="evidence" value="ECO:0007669"/>
    <property type="project" value="UniProtKB-KW"/>
</dbReference>
<dbReference type="SUPFAM" id="SSF51011">
    <property type="entry name" value="Glycosyl hydrolase domain"/>
    <property type="match status" value="1"/>
</dbReference>
<reference evidence="16" key="1">
    <citation type="submission" date="2015-12" db="EMBL/GenBank/DDBJ databases">
        <authorList>
            <person name="Shamseldin A."/>
            <person name="Moawad H."/>
            <person name="Abd El-Rahim W.M."/>
            <person name="Sadowsky M.J."/>
        </authorList>
    </citation>
    <scope>NUCLEOTIDE SEQUENCE [LARGE SCALE GENOMIC DNA]</scope>
    <source>
        <strain evidence="16">JAM AC0309</strain>
    </source>
</reference>
<evidence type="ECO:0000256" key="11">
    <source>
        <dbReference type="RuleBase" id="RU003615"/>
    </source>
</evidence>
<evidence type="ECO:0000313" key="16">
    <source>
        <dbReference type="Proteomes" id="UP000218965"/>
    </source>
</evidence>
<comment type="similarity">
    <text evidence="3 11">Belongs to the glycosyl hydrolase 13 family.</text>
</comment>
<evidence type="ECO:0000256" key="7">
    <source>
        <dbReference type="ARBA" id="ARBA00022801"/>
    </source>
</evidence>
<dbReference type="PRINTS" id="PR00110">
    <property type="entry name" value="ALPHAAMYLASE"/>
</dbReference>
<evidence type="ECO:0000256" key="6">
    <source>
        <dbReference type="ARBA" id="ARBA00022723"/>
    </source>
</evidence>
<dbReference type="GO" id="GO:0005975">
    <property type="term" value="P:carbohydrate metabolic process"/>
    <property type="evidence" value="ECO:0007669"/>
    <property type="project" value="InterPro"/>
</dbReference>
<dbReference type="InterPro" id="IPR006048">
    <property type="entry name" value="A-amylase/branching_C"/>
</dbReference>
<dbReference type="SUPFAM" id="SSF51445">
    <property type="entry name" value="(Trans)glycosidases"/>
    <property type="match status" value="1"/>
</dbReference>
<name>A0A0U5BMP7_9MICO</name>
<keyword evidence="7 12" id="KW-0378">Hydrolase</keyword>
<evidence type="ECO:0000256" key="2">
    <source>
        <dbReference type="ARBA" id="ARBA00001913"/>
    </source>
</evidence>
<dbReference type="GO" id="GO:0004556">
    <property type="term" value="F:alpha-amylase activity"/>
    <property type="evidence" value="ECO:0007669"/>
    <property type="project" value="UniProtKB-UniRule"/>
</dbReference>
<dbReference type="PANTHER" id="PTHR43447">
    <property type="entry name" value="ALPHA-AMYLASE"/>
    <property type="match status" value="1"/>
</dbReference>
<evidence type="ECO:0000256" key="3">
    <source>
        <dbReference type="ARBA" id="ARBA00008061"/>
    </source>
</evidence>
<dbReference type="SMART" id="SM00642">
    <property type="entry name" value="Aamy"/>
    <property type="match status" value="1"/>
</dbReference>
<dbReference type="EMBL" id="AP017315">
    <property type="protein sequence ID" value="BAU31446.1"/>
    <property type="molecule type" value="Genomic_DNA"/>
</dbReference>
<dbReference type="InterPro" id="IPR031319">
    <property type="entry name" value="A-amylase_C"/>
</dbReference>
<protein>
    <recommendedName>
        <fullName evidence="5 12">Alpha-amylase</fullName>
        <ecNumber evidence="4 12">3.2.1.1</ecNumber>
    </recommendedName>
</protein>
<dbReference type="RefSeq" id="WP_096420668.1">
    <property type="nucleotide sequence ID" value="NZ_AP017315.1"/>
</dbReference>
<dbReference type="InterPro" id="IPR013780">
    <property type="entry name" value="Glyco_hydro_b"/>
</dbReference>
<keyword evidence="10 12" id="KW-0326">Glycosidase</keyword>
<evidence type="ECO:0000259" key="14">
    <source>
        <dbReference type="SMART" id="SM00642"/>
    </source>
</evidence>
<comment type="cofactor">
    <cofactor evidence="2">
        <name>Ca(2+)</name>
        <dbReference type="ChEBI" id="CHEBI:29108"/>
    </cofactor>
</comment>
<dbReference type="SMART" id="SM00632">
    <property type="entry name" value="Aamy_C"/>
    <property type="match status" value="1"/>
</dbReference>
<keyword evidence="8" id="KW-0106">Calcium</keyword>
<feature type="domain" description="Glycosyl hydrolase family 13 catalytic" evidence="14">
    <location>
        <begin position="45"/>
        <end position="399"/>
    </location>
</feature>
<evidence type="ECO:0000256" key="5">
    <source>
        <dbReference type="ARBA" id="ARBA00017303"/>
    </source>
</evidence>
<evidence type="ECO:0000256" key="8">
    <source>
        <dbReference type="ARBA" id="ARBA00022837"/>
    </source>
</evidence>
<dbReference type="OrthoDB" id="9805159at2"/>